<reference evidence="1" key="2">
    <citation type="submission" date="2025-09" db="UniProtKB">
        <authorList>
            <consortium name="Ensembl"/>
        </authorList>
    </citation>
    <scope>IDENTIFICATION</scope>
</reference>
<evidence type="ECO:0000313" key="2">
    <source>
        <dbReference type="Proteomes" id="UP000261420"/>
    </source>
</evidence>
<keyword evidence="2" id="KW-1185">Reference proteome</keyword>
<dbReference type="Proteomes" id="UP000261420">
    <property type="component" value="Unplaced"/>
</dbReference>
<evidence type="ECO:0000313" key="1">
    <source>
        <dbReference type="Ensembl" id="ENSSDUP00000004107.1"/>
    </source>
</evidence>
<accession>A0A3B4TDS9</accession>
<protein>
    <submittedName>
        <fullName evidence="1">Uncharacterized protein</fullName>
    </submittedName>
</protein>
<organism evidence="1 2">
    <name type="scientific">Seriola dumerili</name>
    <name type="common">Greater amberjack</name>
    <name type="synonym">Caranx dumerili</name>
    <dbReference type="NCBI Taxonomy" id="41447"/>
    <lineage>
        <taxon>Eukaryota</taxon>
        <taxon>Metazoa</taxon>
        <taxon>Chordata</taxon>
        <taxon>Craniata</taxon>
        <taxon>Vertebrata</taxon>
        <taxon>Euteleostomi</taxon>
        <taxon>Actinopterygii</taxon>
        <taxon>Neopterygii</taxon>
        <taxon>Teleostei</taxon>
        <taxon>Neoteleostei</taxon>
        <taxon>Acanthomorphata</taxon>
        <taxon>Carangaria</taxon>
        <taxon>Carangiformes</taxon>
        <taxon>Carangidae</taxon>
        <taxon>Seriola</taxon>
    </lineage>
</organism>
<dbReference type="AlphaFoldDB" id="A0A3B4TDS9"/>
<name>A0A3B4TDS9_SERDU</name>
<sequence>MSKFTTKIVLIMDNFLLTGLERTEERASQEDDKKSEVYKRLLQTRSVSGLSHGHQAAGQTHR</sequence>
<dbReference type="Ensembl" id="ENSSDUT00000004200.1">
    <property type="protein sequence ID" value="ENSSDUP00000004107.1"/>
    <property type="gene ID" value="ENSSDUG00000003070.1"/>
</dbReference>
<reference evidence="1" key="1">
    <citation type="submission" date="2025-08" db="UniProtKB">
        <authorList>
            <consortium name="Ensembl"/>
        </authorList>
    </citation>
    <scope>IDENTIFICATION</scope>
</reference>
<proteinExistence type="predicted"/>